<dbReference type="EMBL" id="MT471323">
    <property type="protein sequence ID" value="QRN72630.1"/>
    <property type="molecule type" value="Genomic_DNA"/>
</dbReference>
<reference evidence="10" key="2">
    <citation type="journal article" name="Harmful Algae">
        <title>Development of a high-resolution molecular marker for tracking Phaeocystis globosa genetic diversity through comparative analysis of chloroplast genomes.</title>
        <authorList>
            <person name="Song H."/>
            <person name="Liu F."/>
            <person name="Li Z."/>
            <person name="Xu Q."/>
            <person name="Chen Y."/>
            <person name="Yu Z."/>
            <person name="Chen N."/>
        </authorList>
    </citation>
    <scope>NUCLEOTIDE SEQUENCE</scope>
    <source>
        <strain evidence="10">CNS00067</strain>
    </source>
</reference>
<evidence type="ECO:0000313" key="8">
    <source>
        <dbReference type="EMBL" id="QRN72954.1"/>
    </source>
</evidence>
<evidence type="ECO:0000256" key="4">
    <source>
        <dbReference type="ARBA" id="ARBA00022640"/>
    </source>
</evidence>
<dbReference type="EMBL" id="MT471329">
    <property type="protein sequence ID" value="QRN73278.1"/>
    <property type="molecule type" value="Genomic_DNA"/>
</dbReference>
<evidence type="ECO:0000313" key="10">
    <source>
        <dbReference type="EMBL" id="QRN73170.1"/>
    </source>
</evidence>
<evidence type="ECO:0000256" key="1">
    <source>
        <dbReference type="ARBA" id="ARBA00004474"/>
    </source>
</evidence>
<dbReference type="PANTHER" id="PTHR39638">
    <property type="entry name" value="YCF35"/>
    <property type="match status" value="1"/>
</dbReference>
<dbReference type="EMBL" id="MT471324">
    <property type="protein sequence ID" value="QRN72738.1"/>
    <property type="molecule type" value="Genomic_DNA"/>
</dbReference>
<evidence type="ECO:0000313" key="6">
    <source>
        <dbReference type="EMBL" id="QRN72738.1"/>
    </source>
</evidence>
<dbReference type="EMBL" id="MT471328">
    <property type="protein sequence ID" value="QRN73170.1"/>
    <property type="molecule type" value="Genomic_DNA"/>
</dbReference>
<accession>A0A891ZMR3</accession>
<sequence>MSHFTKIKTKLYNLTILEKSLDDLSLEIEVGSKEIRGYNNQKHVAELVIKQSNNHDIGFAWNGSEYELVTDLMFWSQPYSIDKFLNQVNQRYAYNSIVQMSEREGFQLTQSENPQNGSVRLLLRKFN</sequence>
<dbReference type="EMBL" id="MT471330">
    <property type="protein sequence ID" value="QRN73386.1"/>
    <property type="molecule type" value="Genomic_DNA"/>
</dbReference>
<evidence type="ECO:0000313" key="5">
    <source>
        <dbReference type="EMBL" id="QRN72630.1"/>
    </source>
</evidence>
<keyword evidence="10" id="KW-0150">Chloroplast</keyword>
<name>A0A891ZMR3_9EUKA</name>
<dbReference type="InterPro" id="IPR009666">
    <property type="entry name" value="Uncharacterised_Ycf35"/>
</dbReference>
<protein>
    <recommendedName>
        <fullName evidence="3">Uncharacterized protein ycf35</fullName>
    </recommendedName>
</protein>
<evidence type="ECO:0000313" key="9">
    <source>
        <dbReference type="EMBL" id="QRN73062.1"/>
    </source>
</evidence>
<evidence type="ECO:0000313" key="7">
    <source>
        <dbReference type="EMBL" id="QRN72846.1"/>
    </source>
</evidence>
<dbReference type="GO" id="GO:0009536">
    <property type="term" value="C:plastid"/>
    <property type="evidence" value="ECO:0007669"/>
    <property type="project" value="UniProtKB-SubCell"/>
</dbReference>
<comment type="similarity">
    <text evidence="2">Belongs to the ycf35 family.</text>
</comment>
<gene>
    <name evidence="10" type="primary">ycf35</name>
</gene>
<comment type="subcellular location">
    <subcellularLocation>
        <location evidence="1">Plastid</location>
    </subcellularLocation>
</comment>
<dbReference type="EMBL" id="MT471325">
    <property type="protein sequence ID" value="QRN72846.1"/>
    <property type="molecule type" value="Genomic_DNA"/>
</dbReference>
<organism evidence="10">
    <name type="scientific">Phaeocystis globosa</name>
    <dbReference type="NCBI Taxonomy" id="33658"/>
    <lineage>
        <taxon>Eukaryota</taxon>
        <taxon>Haptista</taxon>
        <taxon>Haptophyta</taxon>
        <taxon>Prymnesiophyceae</taxon>
        <taxon>Phaeocystales</taxon>
        <taxon>Phaeocystaceae</taxon>
        <taxon>Phaeocystis</taxon>
    </lineage>
</organism>
<dbReference type="PANTHER" id="PTHR39638:SF2">
    <property type="entry name" value="YCF35"/>
    <property type="match status" value="1"/>
</dbReference>
<evidence type="ECO:0000313" key="11">
    <source>
        <dbReference type="EMBL" id="QRN73278.1"/>
    </source>
</evidence>
<reference evidence="5" key="1">
    <citation type="submission" date="2020-05" db="EMBL/GenBank/DDBJ databases">
        <authorList>
            <person name="Song H."/>
            <person name="Chen N."/>
        </authorList>
    </citation>
    <scope>NUCLEOTIDE SEQUENCE</scope>
    <source>
        <strain evidence="5">CNS00062</strain>
        <strain evidence="6">CNS00063</strain>
        <strain evidence="7">CNS00064</strain>
        <strain evidence="8">CNS00065</strain>
        <strain evidence="9">CNS00066</strain>
        <strain evidence="11">CNS00075</strain>
        <strain evidence="12">CNS00076</strain>
    </source>
</reference>
<dbReference type="Pfam" id="PF06868">
    <property type="entry name" value="DUF1257"/>
    <property type="match status" value="1"/>
</dbReference>
<dbReference type="EMBL" id="MT471326">
    <property type="protein sequence ID" value="QRN72954.1"/>
    <property type="molecule type" value="Genomic_DNA"/>
</dbReference>
<proteinExistence type="inferred from homology"/>
<keyword evidence="4 10" id="KW-0934">Plastid</keyword>
<evidence type="ECO:0000256" key="3">
    <source>
        <dbReference type="ARBA" id="ARBA00021585"/>
    </source>
</evidence>
<evidence type="ECO:0000313" key="12">
    <source>
        <dbReference type="EMBL" id="QRN73386.1"/>
    </source>
</evidence>
<evidence type="ECO:0000256" key="2">
    <source>
        <dbReference type="ARBA" id="ARBA00009068"/>
    </source>
</evidence>
<dbReference type="EMBL" id="MT471327">
    <property type="protein sequence ID" value="QRN73062.1"/>
    <property type="molecule type" value="Genomic_DNA"/>
</dbReference>
<dbReference type="AlphaFoldDB" id="A0A891ZMR3"/>
<geneLocation type="chloroplast" evidence="10"/>